<evidence type="ECO:0000313" key="3">
    <source>
        <dbReference type="Proteomes" id="UP000291758"/>
    </source>
</evidence>
<gene>
    <name evidence="2" type="ORF">ET495_12455</name>
</gene>
<dbReference type="EMBL" id="CP035495">
    <property type="protein sequence ID" value="QAY63909.1"/>
    <property type="molecule type" value="Genomic_DNA"/>
</dbReference>
<reference evidence="2 3" key="1">
    <citation type="submission" date="2019-01" db="EMBL/GenBank/DDBJ databases">
        <title>Genome sequencing of strain 2JSPR-7.</title>
        <authorList>
            <person name="Heo J."/>
            <person name="Kim S.-J."/>
            <person name="Kim J.-S."/>
            <person name="Hong S.-B."/>
            <person name="Kwon S.-W."/>
        </authorList>
    </citation>
    <scope>NUCLEOTIDE SEQUENCE [LARGE SCALE GENOMIC DNA]</scope>
    <source>
        <strain evidence="2 3">2JSPR-7</strain>
    </source>
</reference>
<dbReference type="AlphaFoldDB" id="A0A4P6ER18"/>
<evidence type="ECO:0000256" key="1">
    <source>
        <dbReference type="SAM" id="MobiDB-lite"/>
    </source>
</evidence>
<name>A0A4P6ER18_9MICO</name>
<proteinExistence type="predicted"/>
<accession>A0A4P6ER18</accession>
<feature type="compositionally biased region" description="Basic and acidic residues" evidence="1">
    <location>
        <begin position="50"/>
        <end position="64"/>
    </location>
</feature>
<sequence>MARPCGRCAAGPVRGRTPSPRAPRAPDQPLHARRPAAEGAARRRRARQPRTTERTHACDLDGSA</sequence>
<dbReference type="KEGG" id="xyl:ET495_12455"/>
<feature type="region of interest" description="Disordered" evidence="1">
    <location>
        <begin position="1"/>
        <end position="64"/>
    </location>
</feature>
<keyword evidence="3" id="KW-1185">Reference proteome</keyword>
<evidence type="ECO:0000313" key="2">
    <source>
        <dbReference type="EMBL" id="QAY63909.1"/>
    </source>
</evidence>
<dbReference type="Proteomes" id="UP000291758">
    <property type="component" value="Chromosome"/>
</dbReference>
<protein>
    <submittedName>
        <fullName evidence="2">Uncharacterized protein</fullName>
    </submittedName>
</protein>
<organism evidence="2 3">
    <name type="scientific">Xylanimonas allomyrinae</name>
    <dbReference type="NCBI Taxonomy" id="2509459"/>
    <lineage>
        <taxon>Bacteria</taxon>
        <taxon>Bacillati</taxon>
        <taxon>Actinomycetota</taxon>
        <taxon>Actinomycetes</taxon>
        <taxon>Micrococcales</taxon>
        <taxon>Promicromonosporaceae</taxon>
        <taxon>Xylanimonas</taxon>
    </lineage>
</organism>